<organism evidence="2 3">
    <name type="scientific">Lymnaea stagnalis</name>
    <name type="common">Great pond snail</name>
    <name type="synonym">Helix stagnalis</name>
    <dbReference type="NCBI Taxonomy" id="6523"/>
    <lineage>
        <taxon>Eukaryota</taxon>
        <taxon>Metazoa</taxon>
        <taxon>Spiralia</taxon>
        <taxon>Lophotrochozoa</taxon>
        <taxon>Mollusca</taxon>
        <taxon>Gastropoda</taxon>
        <taxon>Heterobranchia</taxon>
        <taxon>Euthyneura</taxon>
        <taxon>Panpulmonata</taxon>
        <taxon>Hygrophila</taxon>
        <taxon>Lymnaeoidea</taxon>
        <taxon>Lymnaeidae</taxon>
        <taxon>Lymnaea</taxon>
    </lineage>
</organism>
<dbReference type="EMBL" id="CAXITT010000496">
    <property type="protein sequence ID" value="CAL1542616.1"/>
    <property type="molecule type" value="Genomic_DNA"/>
</dbReference>
<evidence type="ECO:0000313" key="3">
    <source>
        <dbReference type="Proteomes" id="UP001497497"/>
    </source>
</evidence>
<dbReference type="AlphaFoldDB" id="A0AAV2I769"/>
<proteinExistence type="predicted"/>
<feature type="domain" description="TIR" evidence="1">
    <location>
        <begin position="7"/>
        <end position="92"/>
    </location>
</feature>
<sequence>MATTNDVVIGYHIDDYDFVEKLADKLQQANLSVWYHKPKEAVNQTSQAILGCKIYVAIMSELAAVDPTMQEQLALAYISNSAIYPLSKIRFRFLSPKLSGGVKLMLAKINWCFVLNMDEFDIKVESLIKCIKKDIKNKRQHDSNSGQNNSHLTLALNHGQDLGGDDSEFEGVPGHNHFKELTTQVLFWNHHFNEKIEVTWEEFKEKFTHDYGEKIEAEFPDVNEKKIDFVMNMVHKEVFNLSPVVTKDIYSNFCIERHPHAFFLRVQEYTVASLSLRQVLSMDSSLRISTIQNLGHFSFPAIVSGLSELLTDRDPNVRTVAAIALAHAGSSHPETVDKLISLVEDEDRLVRESACLSLGFLRATQATDPIMNCWRNDPISTVREAAELALSKLDVIEAQSCIKVTKLLSSEMNTLKLAANT</sequence>
<name>A0AAV2I769_LYMST</name>
<dbReference type="GO" id="GO:0016491">
    <property type="term" value="F:oxidoreductase activity"/>
    <property type="evidence" value="ECO:0007669"/>
    <property type="project" value="TreeGrafter"/>
</dbReference>
<dbReference type="PANTHER" id="PTHR12697">
    <property type="entry name" value="PBS LYASE HEAT-LIKE PROTEIN"/>
    <property type="match status" value="1"/>
</dbReference>
<dbReference type="Gene3D" id="1.25.10.10">
    <property type="entry name" value="Leucine-rich Repeat Variant"/>
    <property type="match status" value="1"/>
</dbReference>
<dbReference type="Proteomes" id="UP001497497">
    <property type="component" value="Unassembled WGS sequence"/>
</dbReference>
<dbReference type="PANTHER" id="PTHR12697:SF15">
    <property type="entry name" value="TIR DOMAIN-CONTAINING PROTEIN"/>
    <property type="match status" value="1"/>
</dbReference>
<dbReference type="Pfam" id="PF13676">
    <property type="entry name" value="TIR_2"/>
    <property type="match status" value="1"/>
</dbReference>
<keyword evidence="3" id="KW-1185">Reference proteome</keyword>
<evidence type="ECO:0000259" key="1">
    <source>
        <dbReference type="Pfam" id="PF13676"/>
    </source>
</evidence>
<dbReference type="InterPro" id="IPR035897">
    <property type="entry name" value="Toll_tir_struct_dom_sf"/>
</dbReference>
<reference evidence="2 3" key="1">
    <citation type="submission" date="2024-04" db="EMBL/GenBank/DDBJ databases">
        <authorList>
            <consortium name="Genoscope - CEA"/>
            <person name="William W."/>
        </authorList>
    </citation>
    <scope>NUCLEOTIDE SEQUENCE [LARGE SCALE GENOMIC DNA]</scope>
</reference>
<dbReference type="InterPro" id="IPR000157">
    <property type="entry name" value="TIR_dom"/>
</dbReference>
<dbReference type="SUPFAM" id="SSF52200">
    <property type="entry name" value="Toll/Interleukin receptor TIR domain"/>
    <property type="match status" value="1"/>
</dbReference>
<comment type="caution">
    <text evidence="2">The sequence shown here is derived from an EMBL/GenBank/DDBJ whole genome shotgun (WGS) entry which is preliminary data.</text>
</comment>
<gene>
    <name evidence="2" type="ORF">GSLYS_00016150001</name>
</gene>
<accession>A0AAV2I769</accession>
<protein>
    <recommendedName>
        <fullName evidence="1">TIR domain-containing protein</fullName>
    </recommendedName>
</protein>
<dbReference type="GO" id="GO:0007165">
    <property type="term" value="P:signal transduction"/>
    <property type="evidence" value="ECO:0007669"/>
    <property type="project" value="InterPro"/>
</dbReference>
<evidence type="ECO:0000313" key="2">
    <source>
        <dbReference type="EMBL" id="CAL1542616.1"/>
    </source>
</evidence>
<dbReference type="SUPFAM" id="SSF48371">
    <property type="entry name" value="ARM repeat"/>
    <property type="match status" value="1"/>
</dbReference>
<dbReference type="InterPro" id="IPR016024">
    <property type="entry name" value="ARM-type_fold"/>
</dbReference>
<dbReference type="Pfam" id="PF13646">
    <property type="entry name" value="HEAT_2"/>
    <property type="match status" value="1"/>
</dbReference>
<dbReference type="InterPro" id="IPR011989">
    <property type="entry name" value="ARM-like"/>
</dbReference>